<comment type="caution">
    <text evidence="1">The sequence shown here is derived from an EMBL/GenBank/DDBJ whole genome shotgun (WGS) entry which is preliminary data.</text>
</comment>
<evidence type="ECO:0000313" key="2">
    <source>
        <dbReference type="Proteomes" id="UP000751190"/>
    </source>
</evidence>
<keyword evidence="2" id="KW-1185">Reference proteome</keyword>
<proteinExistence type="predicted"/>
<reference evidence="1" key="1">
    <citation type="submission" date="2021-05" db="EMBL/GenBank/DDBJ databases">
        <title>The genome of the haptophyte Pavlova lutheri (Diacronema luteri, Pavlovales) - a model for lipid biosynthesis in eukaryotic algae.</title>
        <authorList>
            <person name="Hulatt C.J."/>
            <person name="Posewitz M.C."/>
        </authorList>
    </citation>
    <scope>NUCLEOTIDE SEQUENCE</scope>
    <source>
        <strain evidence="1">NIVA-4/92</strain>
    </source>
</reference>
<dbReference type="OrthoDB" id="7764536at2759"/>
<evidence type="ECO:0000313" key="1">
    <source>
        <dbReference type="EMBL" id="KAG8461677.1"/>
    </source>
</evidence>
<accession>A0A8J6C4F8</accession>
<dbReference type="AlphaFoldDB" id="A0A8J6C4F8"/>
<organism evidence="1 2">
    <name type="scientific">Diacronema lutheri</name>
    <name type="common">Unicellular marine alga</name>
    <name type="synonym">Monochrysis lutheri</name>
    <dbReference type="NCBI Taxonomy" id="2081491"/>
    <lineage>
        <taxon>Eukaryota</taxon>
        <taxon>Haptista</taxon>
        <taxon>Haptophyta</taxon>
        <taxon>Pavlovophyceae</taxon>
        <taxon>Pavlovales</taxon>
        <taxon>Pavlovaceae</taxon>
        <taxon>Diacronema</taxon>
    </lineage>
</organism>
<dbReference type="Proteomes" id="UP000751190">
    <property type="component" value="Unassembled WGS sequence"/>
</dbReference>
<dbReference type="EMBL" id="JAGTXO010000024">
    <property type="protein sequence ID" value="KAG8461677.1"/>
    <property type="molecule type" value="Genomic_DNA"/>
</dbReference>
<protein>
    <submittedName>
        <fullName evidence="1">Uncharacterized protein</fullName>
    </submittedName>
</protein>
<name>A0A8J6C4F8_DIALT</name>
<sequence length="330" mass="35802">MLLRVVLAARPALRAAAANQQAVVAANQLAVVRMSTAPHVDQPSYLSSLDQLEPHVDARVLCMIRRAVKDMVEIQLSALKDKVAGKNEVIAVSKQRLADMEKALADRLADKEKALADRLADREKALAGMEKALADRLADKEKALAGMEKALADRLADKDEKLESVKVAHAVLINQKANQLAVFRAQYHPRIMLDILYAGLESAVKGKSGGKWQLLLRDVLRDGKLTDAAVDDLKDLAGLNDLSTVVSDLKSLSNRLSSAHHKGAADFEGTGWRLGVSSSPGLATALVVAALARIQRTHGIDLTLSGPVIYLNEQAKRHREFDVATLRWVS</sequence>
<gene>
    <name evidence="1" type="ORF">KFE25_001295</name>
</gene>